<dbReference type="EMBL" id="CM044701">
    <property type="protein sequence ID" value="KAI5681818.1"/>
    <property type="molecule type" value="Genomic_DNA"/>
</dbReference>
<organism evidence="1 2">
    <name type="scientific">Catharanthus roseus</name>
    <name type="common">Madagascar periwinkle</name>
    <name type="synonym">Vinca rosea</name>
    <dbReference type="NCBI Taxonomy" id="4058"/>
    <lineage>
        <taxon>Eukaryota</taxon>
        <taxon>Viridiplantae</taxon>
        <taxon>Streptophyta</taxon>
        <taxon>Embryophyta</taxon>
        <taxon>Tracheophyta</taxon>
        <taxon>Spermatophyta</taxon>
        <taxon>Magnoliopsida</taxon>
        <taxon>eudicotyledons</taxon>
        <taxon>Gunneridae</taxon>
        <taxon>Pentapetalae</taxon>
        <taxon>asterids</taxon>
        <taxon>lamiids</taxon>
        <taxon>Gentianales</taxon>
        <taxon>Apocynaceae</taxon>
        <taxon>Rauvolfioideae</taxon>
        <taxon>Vinceae</taxon>
        <taxon>Catharanthinae</taxon>
        <taxon>Catharanthus</taxon>
    </lineage>
</organism>
<dbReference type="Proteomes" id="UP001060085">
    <property type="component" value="Linkage Group LG01"/>
</dbReference>
<protein>
    <submittedName>
        <fullName evidence="1">Uncharacterized protein</fullName>
    </submittedName>
</protein>
<gene>
    <name evidence="1" type="ORF">M9H77_03046</name>
</gene>
<comment type="caution">
    <text evidence="1">The sequence shown here is derived from an EMBL/GenBank/DDBJ whole genome shotgun (WGS) entry which is preliminary data.</text>
</comment>
<name>A0ACC0CA12_CATRO</name>
<evidence type="ECO:0000313" key="2">
    <source>
        <dbReference type="Proteomes" id="UP001060085"/>
    </source>
</evidence>
<proteinExistence type="predicted"/>
<evidence type="ECO:0000313" key="1">
    <source>
        <dbReference type="EMBL" id="KAI5681818.1"/>
    </source>
</evidence>
<reference evidence="2" key="1">
    <citation type="journal article" date="2023" name="Nat. Plants">
        <title>Single-cell RNA sequencing provides a high-resolution roadmap for understanding the multicellular compartmentation of specialized metabolism.</title>
        <authorList>
            <person name="Sun S."/>
            <person name="Shen X."/>
            <person name="Li Y."/>
            <person name="Li Y."/>
            <person name="Wang S."/>
            <person name="Li R."/>
            <person name="Zhang H."/>
            <person name="Shen G."/>
            <person name="Guo B."/>
            <person name="Wei J."/>
            <person name="Xu J."/>
            <person name="St-Pierre B."/>
            <person name="Chen S."/>
            <person name="Sun C."/>
        </authorList>
    </citation>
    <scope>NUCLEOTIDE SEQUENCE [LARGE SCALE GENOMIC DNA]</scope>
</reference>
<sequence length="339" mass="37928">MSFMSGQVEFSCNGQKLSNVINSLKTLFENTFGFQFYHLHFKEFLLEDFENRMGVNLELLKVNPSAFEKSNLRKEADKCPVEVKMMKGRNGRNGAKTTKTELSAKIQQPIVRGRLTYRCCGKKGIDNRDLPRAVGHTLLVAVGNEMLFANLGKYEFCVEHGTFLGYVMNFQGLQVGAIMVQAIKDWLTSKSTFEGRSFYGFTSFYRKYIKDQSTITRSLIDGTNFDVKRSKFCEVLDLPPKVGPFPTIFGRLLAELDCEDNTLPCSIQSTIKRGSISPITGGSAHTRKTDWIEITSMVFTVRCGGTIVYASPSIGIHTTNSSASNRDASPFCVLKTIQN</sequence>
<keyword evidence="2" id="KW-1185">Reference proteome</keyword>
<accession>A0ACC0CA12</accession>